<reference evidence="4" key="1">
    <citation type="journal article" date="2021" name="Science">
        <title>Hunting the eagle killer: A cyanobacterial neurotoxin causes vacuolar myelinopathy.</title>
        <authorList>
            <person name="Breinlinger S."/>
            <person name="Phillips T.J."/>
            <person name="Haram B.N."/>
            <person name="Mares J."/>
            <person name="Martinez Yerena J.A."/>
            <person name="Hrouzek P."/>
            <person name="Sobotka R."/>
            <person name="Henderson W.M."/>
            <person name="Schmieder P."/>
            <person name="Williams S.M."/>
            <person name="Lauderdale J.D."/>
            <person name="Wilde H.D."/>
            <person name="Gerrin W."/>
            <person name="Kust A."/>
            <person name="Washington J.W."/>
            <person name="Wagner C."/>
            <person name="Geier B."/>
            <person name="Liebeke M."/>
            <person name="Enke H."/>
            <person name="Niedermeyer T.H.J."/>
            <person name="Wilde S.B."/>
        </authorList>
    </citation>
    <scope>NUCLEOTIDE SEQUENCE [LARGE SCALE GENOMIC DNA]</scope>
    <source>
        <strain evidence="4">Thurmond2011</strain>
    </source>
</reference>
<accession>A0AAP5M2X8</accession>
<dbReference type="PANTHER" id="PTHR34136:SF1">
    <property type="entry name" value="UDP-N-ACETYL-D-MANNOSAMINURONIC ACID TRANSFERASE"/>
    <property type="match status" value="1"/>
</dbReference>
<evidence type="ECO:0000256" key="1">
    <source>
        <dbReference type="ARBA" id="ARBA00022676"/>
    </source>
</evidence>
<keyword evidence="4" id="KW-1185">Reference proteome</keyword>
<evidence type="ECO:0000256" key="2">
    <source>
        <dbReference type="ARBA" id="ARBA00022679"/>
    </source>
</evidence>
<dbReference type="GO" id="GO:0016758">
    <property type="term" value="F:hexosyltransferase activity"/>
    <property type="evidence" value="ECO:0007669"/>
    <property type="project" value="TreeGrafter"/>
</dbReference>
<organism evidence="3 4">
    <name type="scientific">Aetokthonos hydrillicola Thurmond2011</name>
    <dbReference type="NCBI Taxonomy" id="2712845"/>
    <lineage>
        <taxon>Bacteria</taxon>
        <taxon>Bacillati</taxon>
        <taxon>Cyanobacteriota</taxon>
        <taxon>Cyanophyceae</taxon>
        <taxon>Nostocales</taxon>
        <taxon>Hapalosiphonaceae</taxon>
        <taxon>Aetokthonos</taxon>
    </lineage>
</organism>
<dbReference type="CDD" id="cd06533">
    <property type="entry name" value="Glyco_transf_WecG_TagA"/>
    <property type="match status" value="1"/>
</dbReference>
<comment type="caution">
    <text evidence="3">The sequence shown here is derived from an EMBL/GenBank/DDBJ whole genome shotgun (WGS) entry which is preliminary data.</text>
</comment>
<dbReference type="RefSeq" id="WP_208341637.1">
    <property type="nucleotide sequence ID" value="NZ_CAWQFN010000001.1"/>
</dbReference>
<evidence type="ECO:0000313" key="3">
    <source>
        <dbReference type="EMBL" id="MDR9893196.1"/>
    </source>
</evidence>
<gene>
    <name evidence="3" type="ORF">G7B40_001170</name>
</gene>
<dbReference type="Proteomes" id="UP000667802">
    <property type="component" value="Unassembled WGS sequence"/>
</dbReference>
<dbReference type="EMBL" id="JAALHA020000001">
    <property type="protein sequence ID" value="MDR9893196.1"/>
    <property type="molecule type" value="Genomic_DNA"/>
</dbReference>
<proteinExistence type="predicted"/>
<keyword evidence="1" id="KW-0328">Glycosyltransferase</keyword>
<dbReference type="AlphaFoldDB" id="A0AAP5M2X8"/>
<protein>
    <submittedName>
        <fullName evidence="3">WecB/TagA/CpsF family glycosyltransferase</fullName>
    </submittedName>
</protein>
<dbReference type="NCBIfam" id="TIGR00696">
    <property type="entry name" value="wecG_tagA_cpsF"/>
    <property type="match status" value="1"/>
</dbReference>
<dbReference type="Pfam" id="PF03808">
    <property type="entry name" value="Glyco_tran_WecG"/>
    <property type="match status" value="1"/>
</dbReference>
<sequence length="277" mass="31841">MRKINILNIEIDNLFLTEALEKITSGLVFTPNVDHIMKLQKDPDFLKLYNSADYKLCDSQIVIYASNFLGTPIKQKISGSDFFPAFYTYHKNNKNIKIFLLGGPPGVSTKAKENINKKVKREIVVGDYSPSFGFENNPQECAEIVEMINKSGATVLAVGVGSPKQENWIYAHKDKLPNVKIFLAIGATINFEAGDLKRAPKFLSKIGLEWLHRLFSEPQRLWKRYLVEDLPFIYLIVKQKIRFNINSRQRIKQLNQKSEVRSKHQLVRESKHCLVQD</sequence>
<name>A0AAP5M2X8_9CYAN</name>
<evidence type="ECO:0000313" key="4">
    <source>
        <dbReference type="Proteomes" id="UP000667802"/>
    </source>
</evidence>
<keyword evidence="2" id="KW-0808">Transferase</keyword>
<dbReference type="PANTHER" id="PTHR34136">
    <property type="match status" value="1"/>
</dbReference>
<dbReference type="InterPro" id="IPR004629">
    <property type="entry name" value="WecG_TagA_CpsF"/>
</dbReference>